<dbReference type="SMART" id="SM00895">
    <property type="entry name" value="FCD"/>
    <property type="match status" value="1"/>
</dbReference>
<keyword evidence="6" id="KW-1185">Reference proteome</keyword>
<dbReference type="InterPro" id="IPR036388">
    <property type="entry name" value="WH-like_DNA-bd_sf"/>
</dbReference>
<organism evidence="5 6">
    <name type="scientific">Pectobacterium polonicum</name>
    <dbReference type="NCBI Taxonomy" id="2485124"/>
    <lineage>
        <taxon>Bacteria</taxon>
        <taxon>Pseudomonadati</taxon>
        <taxon>Pseudomonadota</taxon>
        <taxon>Gammaproteobacteria</taxon>
        <taxon>Enterobacterales</taxon>
        <taxon>Pectobacteriaceae</taxon>
        <taxon>Pectobacterium</taxon>
    </lineage>
</organism>
<evidence type="ECO:0000313" key="5">
    <source>
        <dbReference type="EMBL" id="MEQ9937891.1"/>
    </source>
</evidence>
<dbReference type="InterPro" id="IPR011711">
    <property type="entry name" value="GntR_C"/>
</dbReference>
<dbReference type="PANTHER" id="PTHR43537">
    <property type="entry name" value="TRANSCRIPTIONAL REGULATOR, GNTR FAMILY"/>
    <property type="match status" value="1"/>
</dbReference>
<reference evidence="5 6" key="1">
    <citation type="submission" date="2024-06" db="EMBL/GenBank/DDBJ databases">
        <title>Pangenomics to understand the prophage dynamics in the radiating lineages of P. brasiliense.</title>
        <authorList>
            <person name="Pardeshi L.A."/>
            <person name="Van Duivenbode I."/>
            <person name="Jonkheer E.M."/>
            <person name="Pel M.J.C."/>
            <person name="Kupczok A."/>
            <person name="De Ridder D."/>
            <person name="Smit S."/>
            <person name="Van Der Lee T.J."/>
        </authorList>
    </citation>
    <scope>NUCLEOTIDE SEQUENCE [LARGE SCALE GENOMIC DNA]</scope>
    <source>
        <strain evidence="5 6">PD 8607</strain>
    </source>
</reference>
<dbReference type="Proteomes" id="UP001463408">
    <property type="component" value="Unassembled WGS sequence"/>
</dbReference>
<evidence type="ECO:0000256" key="3">
    <source>
        <dbReference type="ARBA" id="ARBA00023163"/>
    </source>
</evidence>
<dbReference type="Gene3D" id="1.10.10.10">
    <property type="entry name" value="Winged helix-like DNA-binding domain superfamily/Winged helix DNA-binding domain"/>
    <property type="match status" value="1"/>
</dbReference>
<dbReference type="RefSeq" id="WP_273854994.1">
    <property type="nucleotide sequence ID" value="NZ_CP139173.1"/>
</dbReference>
<dbReference type="EMBL" id="JBEHEF010000005">
    <property type="protein sequence ID" value="MEQ9937891.1"/>
    <property type="molecule type" value="Genomic_DNA"/>
</dbReference>
<evidence type="ECO:0000259" key="4">
    <source>
        <dbReference type="PROSITE" id="PS50949"/>
    </source>
</evidence>
<dbReference type="NCBIfam" id="NF008504">
    <property type="entry name" value="PRK11414.1"/>
    <property type="match status" value="1"/>
</dbReference>
<keyword evidence="2" id="KW-0238">DNA-binding</keyword>
<dbReference type="InterPro" id="IPR008920">
    <property type="entry name" value="TF_FadR/GntR_C"/>
</dbReference>
<keyword evidence="3" id="KW-0804">Transcription</keyword>
<dbReference type="Pfam" id="PF00392">
    <property type="entry name" value="GntR"/>
    <property type="match status" value="1"/>
</dbReference>
<dbReference type="Pfam" id="PF07729">
    <property type="entry name" value="FCD"/>
    <property type="match status" value="1"/>
</dbReference>
<dbReference type="SMART" id="SM00345">
    <property type="entry name" value="HTH_GNTR"/>
    <property type="match status" value="1"/>
</dbReference>
<feature type="domain" description="HTH gntR-type" evidence="4">
    <location>
        <begin position="10"/>
        <end position="77"/>
    </location>
</feature>
<protein>
    <submittedName>
        <fullName evidence="5">GntR family transcriptional regulator</fullName>
    </submittedName>
</protein>
<dbReference type="Gene3D" id="1.20.120.530">
    <property type="entry name" value="GntR ligand-binding domain-like"/>
    <property type="match status" value="1"/>
</dbReference>
<comment type="caution">
    <text evidence="5">The sequence shown here is derived from an EMBL/GenBank/DDBJ whole genome shotgun (WGS) entry which is preliminary data.</text>
</comment>
<evidence type="ECO:0000256" key="2">
    <source>
        <dbReference type="ARBA" id="ARBA00023125"/>
    </source>
</evidence>
<dbReference type="SUPFAM" id="SSF46785">
    <property type="entry name" value="Winged helix' DNA-binding domain"/>
    <property type="match status" value="1"/>
</dbReference>
<dbReference type="InterPro" id="IPR036390">
    <property type="entry name" value="WH_DNA-bd_sf"/>
</dbReference>
<proteinExistence type="predicted"/>
<name>A0ABV1P9W1_9GAMM</name>
<keyword evidence="1" id="KW-0805">Transcription regulation</keyword>
<dbReference type="SUPFAM" id="SSF48008">
    <property type="entry name" value="GntR ligand-binding domain-like"/>
    <property type="match status" value="1"/>
</dbReference>
<dbReference type="PROSITE" id="PS50949">
    <property type="entry name" value="HTH_GNTR"/>
    <property type="match status" value="1"/>
</dbReference>
<evidence type="ECO:0000256" key="1">
    <source>
        <dbReference type="ARBA" id="ARBA00023015"/>
    </source>
</evidence>
<accession>A0ABV1P9W1</accession>
<gene>
    <name evidence="5" type="ORF">ABRQ07_09765</name>
</gene>
<dbReference type="InterPro" id="IPR000524">
    <property type="entry name" value="Tscrpt_reg_HTH_GntR"/>
</dbReference>
<evidence type="ECO:0000313" key="6">
    <source>
        <dbReference type="Proteomes" id="UP001463408"/>
    </source>
</evidence>
<sequence>MFEMEKAQRLSLTMQVEAKLKHGLIVGILKPGARLVTKEIATQLGTSVTPVREALLRLVASGALDAAPAQAFLVPNISRQKYQEITLIRKQLEGLAVSQAAQNMDAEKLARLTSLNANFMAAKLTQRVEEALQANRTFRFALYDYATMPTLTSLIEQLWVKIGPCFNYLYPQHPDMTHGQHNYEALLIALEQGDSQRSEKSIHNAIDDGAAILLENYFNRELVSH</sequence>
<dbReference type="PANTHER" id="PTHR43537:SF39">
    <property type="entry name" value="HTH-TYPE TRANSCRIPTIONAL REGULATOR MCBR"/>
    <property type="match status" value="1"/>
</dbReference>